<feature type="region of interest" description="Disordered" evidence="2">
    <location>
        <begin position="91"/>
        <end position="159"/>
    </location>
</feature>
<dbReference type="OMA" id="MSFVQQR"/>
<reference evidence="4" key="1">
    <citation type="submission" date="2016-04" db="EMBL/GenBank/DDBJ databases">
        <authorList>
            <person name="Evans L.H."/>
            <person name="Alamgir A."/>
            <person name="Owens N."/>
            <person name="Weber N.D."/>
            <person name="Virtaneva K."/>
            <person name="Barbian K."/>
            <person name="Babar A."/>
            <person name="Rosenke K."/>
        </authorList>
    </citation>
    <scope>NUCLEOTIDE SEQUENCE [LARGE SCALE GENOMIC DNA]</scope>
    <source>
        <strain evidence="4">CBS 101.48</strain>
    </source>
</reference>
<dbReference type="SMART" id="SM00993">
    <property type="entry name" value="YL1_C"/>
    <property type="match status" value="1"/>
</dbReference>
<keyword evidence="5" id="KW-1185">Reference proteome</keyword>
<evidence type="ECO:0000256" key="2">
    <source>
        <dbReference type="SAM" id="MobiDB-lite"/>
    </source>
</evidence>
<feature type="region of interest" description="Disordered" evidence="2">
    <location>
        <begin position="52"/>
        <end position="71"/>
    </location>
</feature>
<dbReference type="GO" id="GO:0005634">
    <property type="term" value="C:nucleus"/>
    <property type="evidence" value="ECO:0007669"/>
    <property type="project" value="TreeGrafter"/>
</dbReference>
<dbReference type="AlphaFoldDB" id="A0A163K1P5"/>
<accession>A0A163K1P5</accession>
<dbReference type="OrthoDB" id="78296at2759"/>
<feature type="compositionally biased region" description="Low complexity" evidence="2">
    <location>
        <begin position="454"/>
        <end position="464"/>
    </location>
</feature>
<sequence>MSFVQQRERRSNAGNRMRALLDKEADMEELFEMDESEDEAFSEIDEVVDTVDSDFDMDESEGEAEQEQLAEEEEKQIRIAERQASTGWRIRRSNVANTLNGSTRSAIPKPSTATTSRDGGKVAKQARPRKKQQQQQQQDTAQQQGSDIGSRQSLRTRTILNRMHVEEQIRESEVKRALLPKRIRPEIRQMTQEELLAEAAITEEENKASLEQWQQREAERQAKAKVKMKRGIQGPFVRYYSYIDGPTNRQLSLRRKLVMLTDDKDGNTIHMDITDPEVLEYHQQRDIEESGIATKNLITFFPDGAGDIHNKTAANEEDPTTLASNTNKLQHIKADGLTDRELDRLDRIPQLASWADRSPRYVKPLPCPITGKEARYREPSTNTPYATASSYEYIRNCLDHKYIWSPSLGIYTCSEGDSQGADGVPDGWDRMVLGKRPDEEDWVAPLPSWMANTAEAAASASPPHSSEHPPTGKSTRKKTRQRT</sequence>
<comment type="similarity">
    <text evidence="1">Belongs to the VPS72/YL1 family.</text>
</comment>
<dbReference type="Pfam" id="PF08265">
    <property type="entry name" value="YL1_C"/>
    <property type="match status" value="1"/>
</dbReference>
<name>A0A163K1P5_ABSGL</name>
<dbReference type="STRING" id="4829.A0A163K1P5"/>
<dbReference type="Proteomes" id="UP000078561">
    <property type="component" value="Unassembled WGS sequence"/>
</dbReference>
<evidence type="ECO:0000313" key="5">
    <source>
        <dbReference type="Proteomes" id="UP000078561"/>
    </source>
</evidence>
<dbReference type="PANTHER" id="PTHR13275:SF4">
    <property type="entry name" value="VACUOLAR PROTEIN SORTING-ASSOCIATED PROTEIN 72 HOMOLOG"/>
    <property type="match status" value="1"/>
</dbReference>
<feature type="compositionally biased region" description="Low complexity" evidence="2">
    <location>
        <begin position="133"/>
        <end position="144"/>
    </location>
</feature>
<evidence type="ECO:0000256" key="1">
    <source>
        <dbReference type="ARBA" id="ARBA00006832"/>
    </source>
</evidence>
<feature type="compositionally biased region" description="Polar residues" evidence="2">
    <location>
        <begin position="94"/>
        <end position="117"/>
    </location>
</feature>
<dbReference type="PANTHER" id="PTHR13275">
    <property type="entry name" value="YL-1 PROTEIN TRANSCRIPTION FACTOR-LIKE 1"/>
    <property type="match status" value="1"/>
</dbReference>
<gene>
    <name evidence="4" type="primary">ABSGL_13493.1 scaffold 14165</name>
</gene>
<feature type="compositionally biased region" description="Polar residues" evidence="2">
    <location>
        <begin position="145"/>
        <end position="159"/>
    </location>
</feature>
<dbReference type="EMBL" id="LT554853">
    <property type="protein sequence ID" value="SAM07836.1"/>
    <property type="molecule type" value="Genomic_DNA"/>
</dbReference>
<feature type="domain" description="Vps72/YL1 C-terminal" evidence="3">
    <location>
        <begin position="365"/>
        <end position="394"/>
    </location>
</feature>
<organism evidence="4">
    <name type="scientific">Absidia glauca</name>
    <name type="common">Pin mould</name>
    <dbReference type="NCBI Taxonomy" id="4829"/>
    <lineage>
        <taxon>Eukaryota</taxon>
        <taxon>Fungi</taxon>
        <taxon>Fungi incertae sedis</taxon>
        <taxon>Mucoromycota</taxon>
        <taxon>Mucoromycotina</taxon>
        <taxon>Mucoromycetes</taxon>
        <taxon>Mucorales</taxon>
        <taxon>Cunninghamellaceae</taxon>
        <taxon>Absidia</taxon>
    </lineage>
</organism>
<dbReference type="InParanoid" id="A0A163K1P5"/>
<evidence type="ECO:0000313" key="4">
    <source>
        <dbReference type="EMBL" id="SAM07836.1"/>
    </source>
</evidence>
<dbReference type="Pfam" id="PF05764">
    <property type="entry name" value="YL1"/>
    <property type="match status" value="1"/>
</dbReference>
<dbReference type="FunCoup" id="A0A163K1P5">
    <property type="interactions" value="578"/>
</dbReference>
<dbReference type="InterPro" id="IPR013272">
    <property type="entry name" value="Vps72/YL1_C"/>
</dbReference>
<dbReference type="InterPro" id="IPR046757">
    <property type="entry name" value="YL1_N"/>
</dbReference>
<feature type="compositionally biased region" description="Basic residues" evidence="2">
    <location>
        <begin position="474"/>
        <end position="483"/>
    </location>
</feature>
<proteinExistence type="inferred from homology"/>
<feature type="region of interest" description="Disordered" evidence="2">
    <location>
        <begin position="453"/>
        <end position="483"/>
    </location>
</feature>
<protein>
    <recommendedName>
        <fullName evidence="3">Vps72/YL1 C-terminal domain-containing protein</fullName>
    </recommendedName>
</protein>
<evidence type="ECO:0000259" key="3">
    <source>
        <dbReference type="SMART" id="SM00993"/>
    </source>
</evidence>